<dbReference type="EMBL" id="LBZL01000003">
    <property type="protein sequence ID" value="KKR70589.1"/>
    <property type="molecule type" value="Genomic_DNA"/>
</dbReference>
<evidence type="ECO:0000313" key="1">
    <source>
        <dbReference type="EMBL" id="KKR70589.1"/>
    </source>
</evidence>
<organism evidence="1 2">
    <name type="scientific">Candidatus Nomurabacteria bacterium GW2011_GWB1_40_7</name>
    <dbReference type="NCBI Taxonomy" id="1618744"/>
    <lineage>
        <taxon>Bacteria</taxon>
        <taxon>Candidatus Nomuraibacteriota</taxon>
    </lineage>
</organism>
<dbReference type="AlphaFoldDB" id="A0A0G0T0R6"/>
<accession>A0A0G0T0R6</accession>
<name>A0A0G0T0R6_9BACT</name>
<evidence type="ECO:0000313" key="2">
    <source>
        <dbReference type="Proteomes" id="UP000034452"/>
    </source>
</evidence>
<proteinExistence type="predicted"/>
<protein>
    <submittedName>
        <fullName evidence="1">Uncharacterized protein</fullName>
    </submittedName>
</protein>
<reference evidence="1 2" key="1">
    <citation type="journal article" date="2015" name="Nature">
        <title>rRNA introns, odd ribosomes, and small enigmatic genomes across a large radiation of phyla.</title>
        <authorList>
            <person name="Brown C.T."/>
            <person name="Hug L.A."/>
            <person name="Thomas B.C."/>
            <person name="Sharon I."/>
            <person name="Castelle C.J."/>
            <person name="Singh A."/>
            <person name="Wilkins M.J."/>
            <person name="Williams K.H."/>
            <person name="Banfield J.F."/>
        </authorList>
    </citation>
    <scope>NUCLEOTIDE SEQUENCE [LARGE SCALE GENOMIC DNA]</scope>
</reference>
<comment type="caution">
    <text evidence="1">The sequence shown here is derived from an EMBL/GenBank/DDBJ whole genome shotgun (WGS) entry which is preliminary data.</text>
</comment>
<gene>
    <name evidence="1" type="ORF">UU13_C0003G0033</name>
</gene>
<dbReference type="Proteomes" id="UP000034452">
    <property type="component" value="Unassembled WGS sequence"/>
</dbReference>
<sequence length="71" mass="8010">MERKKGRKGAKISISYWPPKTSVKDVATVLGKFVFPNGTDPRPEVLYIPGWKEKRDPQKLTAAGFCFELVT</sequence>